<accession>C2FSL2</accession>
<feature type="transmembrane region" description="Helical" evidence="1">
    <location>
        <begin position="218"/>
        <end position="238"/>
    </location>
</feature>
<evidence type="ECO:0000313" key="3">
    <source>
        <dbReference type="Proteomes" id="UP000006241"/>
    </source>
</evidence>
<dbReference type="Pfam" id="PF04298">
    <property type="entry name" value="Zn_peptidase_2"/>
    <property type="match status" value="1"/>
</dbReference>
<feature type="transmembrane region" description="Helical" evidence="1">
    <location>
        <begin position="131"/>
        <end position="155"/>
    </location>
</feature>
<evidence type="ECO:0000313" key="2">
    <source>
        <dbReference type="EMBL" id="EEI93986.1"/>
    </source>
</evidence>
<keyword evidence="1" id="KW-1133">Transmembrane helix</keyword>
<keyword evidence="1" id="KW-0472">Membrane</keyword>
<dbReference type="Proteomes" id="UP000006241">
    <property type="component" value="Unassembled WGS sequence"/>
</dbReference>
<dbReference type="PANTHER" id="PTHR36434">
    <property type="entry name" value="MEMBRANE PROTEASE YUGP-RELATED"/>
    <property type="match status" value="1"/>
</dbReference>
<feature type="transmembrane region" description="Helical" evidence="1">
    <location>
        <begin position="20"/>
        <end position="37"/>
    </location>
</feature>
<gene>
    <name evidence="2" type="ORF">HMPREF0765_0318</name>
</gene>
<dbReference type="EMBL" id="ACHB01000007">
    <property type="protein sequence ID" value="EEI93986.1"/>
    <property type="molecule type" value="Genomic_DNA"/>
</dbReference>
<dbReference type="InterPro" id="IPR007395">
    <property type="entry name" value="Zn_peptidase_2"/>
</dbReference>
<sequence length="247" mass="27461">MEYDLIRFRYKQKNRKDMYIILFVGIMIVSFVVQWRFKNKFKQYSETPLSSGLSGKEIAQKMLNDNGIYDVQVISVDGQLTDHYNPQNKTVNLSPEVYEGRSVAAAAVAAHECGHAVQHATAYSWLQFRSAMVPVVGFASKLTSWILMAGVIMFAISKGGNYWLLAIGVGALAITTVFSFITLPVEFDASNRALVWLNTAGITHSREEHDGAKDALKWAAMTYVVAALSALVTLLYYASILMGGRRD</sequence>
<reference evidence="2 3" key="1">
    <citation type="submission" date="2009-01" db="EMBL/GenBank/DDBJ databases">
        <authorList>
            <person name="Qin X."/>
            <person name="Bachman B."/>
            <person name="Battles P."/>
            <person name="Bell A."/>
            <person name="Bess C."/>
            <person name="Bickham C."/>
            <person name="Chaboub L."/>
            <person name="Chen D."/>
            <person name="Coyle M."/>
            <person name="Deiros D.R."/>
            <person name="Dinh H."/>
            <person name="Forbes L."/>
            <person name="Fowler G."/>
            <person name="Francisco L."/>
            <person name="Fu Q."/>
            <person name="Gubbala S."/>
            <person name="Hale W."/>
            <person name="Han Y."/>
            <person name="Hemphill L."/>
            <person name="Highlander S.K."/>
            <person name="Hirani K."/>
            <person name="Hogues M."/>
            <person name="Jackson L."/>
            <person name="Jakkamsetti A."/>
            <person name="Javaid M."/>
            <person name="Jiang H."/>
            <person name="Korchina V."/>
            <person name="Kovar C."/>
            <person name="Lara F."/>
            <person name="Lee S."/>
            <person name="Mata R."/>
            <person name="Mathew T."/>
            <person name="Moen C."/>
            <person name="Morales K."/>
            <person name="Munidasa M."/>
            <person name="Nazareth L."/>
            <person name="Ngo R."/>
            <person name="Nguyen L."/>
            <person name="Okwuonu G."/>
            <person name="Ongeri F."/>
            <person name="Patil S."/>
            <person name="Petrosino J."/>
            <person name="Pham C."/>
            <person name="Pham P."/>
            <person name="Pu L.-L."/>
            <person name="Puazo M."/>
            <person name="Raj R."/>
            <person name="Reid J."/>
            <person name="Rouhana J."/>
            <person name="Saada N."/>
            <person name="Shang Y."/>
            <person name="Simmons D."/>
            <person name="Thornton R."/>
            <person name="Warren J."/>
            <person name="Weissenberger G."/>
            <person name="Zhang J."/>
            <person name="Zhang L."/>
            <person name="Zhou C."/>
            <person name="Zhu D."/>
            <person name="Muzny D."/>
            <person name="Worley K."/>
            <person name="Gibbs R."/>
        </authorList>
    </citation>
    <scope>NUCLEOTIDE SEQUENCE [LARGE SCALE GENOMIC DNA]</scope>
    <source>
        <strain evidence="2 3">ATCC 33300</strain>
    </source>
</reference>
<proteinExistence type="predicted"/>
<comment type="caution">
    <text evidence="2">The sequence shown here is derived from an EMBL/GenBank/DDBJ whole genome shotgun (WGS) entry which is preliminary data.</text>
</comment>
<organism evidence="2 3">
    <name type="scientific">Sphingobacterium spiritivorum ATCC 33300</name>
    <dbReference type="NCBI Taxonomy" id="525372"/>
    <lineage>
        <taxon>Bacteria</taxon>
        <taxon>Pseudomonadati</taxon>
        <taxon>Bacteroidota</taxon>
        <taxon>Sphingobacteriia</taxon>
        <taxon>Sphingobacteriales</taxon>
        <taxon>Sphingobacteriaceae</taxon>
        <taxon>Sphingobacterium</taxon>
    </lineage>
</organism>
<dbReference type="PANTHER" id="PTHR36434:SF1">
    <property type="entry name" value="MEMBRANE PROTEASE YUGP-RELATED"/>
    <property type="match status" value="1"/>
</dbReference>
<dbReference type="HOGENOM" id="CLU_084406_0_0_10"/>
<dbReference type="AlphaFoldDB" id="C2FSL2"/>
<evidence type="ECO:0000256" key="1">
    <source>
        <dbReference type="SAM" id="Phobius"/>
    </source>
</evidence>
<keyword evidence="1" id="KW-0812">Transmembrane</keyword>
<name>C2FSL2_SPHSI</name>
<feature type="transmembrane region" description="Helical" evidence="1">
    <location>
        <begin position="162"/>
        <end position="183"/>
    </location>
</feature>
<protein>
    <submittedName>
        <fullName evidence="2">Putative neutral zinc metallopeptidase</fullName>
    </submittedName>
</protein>